<dbReference type="InterPro" id="IPR036615">
    <property type="entry name" value="Mur_ligase_C_dom_sf"/>
</dbReference>
<feature type="binding site" evidence="7">
    <location>
        <position position="30"/>
    </location>
    <ligand>
        <name>UDP-N-acetyl-alpha-D-muramoyl-L-alanyl-D-glutamate</name>
        <dbReference type="ChEBI" id="CHEBI:83900"/>
    </ligand>
</feature>
<keyword evidence="3 7" id="KW-0133">Cell shape</keyword>
<feature type="binding site" evidence="7">
    <location>
        <begin position="404"/>
        <end position="407"/>
    </location>
    <ligand>
        <name>meso-2,6-diaminopimelate</name>
        <dbReference type="ChEBI" id="CHEBI:57791"/>
    </ligand>
</feature>
<keyword evidence="7" id="KW-0460">Magnesium</keyword>
<dbReference type="NCBIfam" id="TIGR01085">
    <property type="entry name" value="murE"/>
    <property type="match status" value="1"/>
</dbReference>
<dbReference type="Gene3D" id="3.40.1190.10">
    <property type="entry name" value="Mur-like, catalytic domain"/>
    <property type="match status" value="1"/>
</dbReference>
<feature type="binding site" evidence="7">
    <location>
        <position position="182"/>
    </location>
    <ligand>
        <name>UDP-N-acetyl-alpha-D-muramoyl-L-alanyl-D-glutamate</name>
        <dbReference type="ChEBI" id="CHEBI:83900"/>
    </ligand>
</feature>
<keyword evidence="4 7" id="KW-0573">Peptidoglycan synthesis</keyword>
<evidence type="ECO:0000259" key="9">
    <source>
        <dbReference type="Pfam" id="PF01225"/>
    </source>
</evidence>
<feature type="binding site" evidence="7">
    <location>
        <position position="457"/>
    </location>
    <ligand>
        <name>meso-2,6-diaminopimelate</name>
        <dbReference type="ChEBI" id="CHEBI:57791"/>
    </ligand>
</feature>
<accession>H6L2F6</accession>
<dbReference type="EC" id="6.3.2.13" evidence="7"/>
<evidence type="ECO:0000259" key="10">
    <source>
        <dbReference type="Pfam" id="PF02875"/>
    </source>
</evidence>
<dbReference type="SUPFAM" id="SSF53623">
    <property type="entry name" value="MurD-like peptide ligases, catalytic domain"/>
    <property type="match status" value="1"/>
</dbReference>
<feature type="binding site" evidence="7">
    <location>
        <position position="380"/>
    </location>
    <ligand>
        <name>meso-2,6-diaminopimelate</name>
        <dbReference type="ChEBI" id="CHEBI:57791"/>
    </ligand>
</feature>
<dbReference type="eggNOG" id="COG0769">
    <property type="taxonomic scope" value="Bacteria"/>
</dbReference>
<proteinExistence type="inferred from homology"/>
<dbReference type="NCBIfam" id="NF001124">
    <property type="entry name" value="PRK00139.1-2"/>
    <property type="match status" value="1"/>
</dbReference>
<feature type="binding site" evidence="7">
    <location>
        <begin position="155"/>
        <end position="156"/>
    </location>
    <ligand>
        <name>UDP-N-acetyl-alpha-D-muramoyl-L-alanyl-D-glutamate</name>
        <dbReference type="ChEBI" id="CHEBI:83900"/>
    </ligand>
</feature>
<dbReference type="Gene3D" id="3.90.190.20">
    <property type="entry name" value="Mur ligase, C-terminal domain"/>
    <property type="match status" value="1"/>
</dbReference>
<evidence type="ECO:0000256" key="4">
    <source>
        <dbReference type="ARBA" id="ARBA00022984"/>
    </source>
</evidence>
<keyword evidence="7" id="KW-0067">ATP-binding</keyword>
<evidence type="ECO:0000256" key="7">
    <source>
        <dbReference type="HAMAP-Rule" id="MF_00208"/>
    </source>
</evidence>
<feature type="domain" description="Mur ligase N-terminal catalytic" evidence="9">
    <location>
        <begin position="26"/>
        <end position="99"/>
    </location>
</feature>
<evidence type="ECO:0000256" key="5">
    <source>
        <dbReference type="ARBA" id="ARBA00023306"/>
    </source>
</evidence>
<dbReference type="GO" id="GO:0005737">
    <property type="term" value="C:cytoplasm"/>
    <property type="evidence" value="ECO:0007669"/>
    <property type="project" value="UniProtKB-SubCell"/>
</dbReference>
<dbReference type="GO" id="GO:0005524">
    <property type="term" value="F:ATP binding"/>
    <property type="evidence" value="ECO:0007669"/>
    <property type="project" value="UniProtKB-UniRule"/>
</dbReference>
<evidence type="ECO:0000256" key="6">
    <source>
        <dbReference type="ARBA" id="ARBA00023316"/>
    </source>
</evidence>
<keyword evidence="5 7" id="KW-0131">Cell cycle</keyword>
<dbReference type="EMBL" id="CP002831">
    <property type="protein sequence ID" value="AFC23614.1"/>
    <property type="molecule type" value="Genomic_DNA"/>
</dbReference>
<dbReference type="PANTHER" id="PTHR23135:SF4">
    <property type="entry name" value="UDP-N-ACETYLMURAMOYL-L-ALANYL-D-GLUTAMATE--2,6-DIAMINOPIMELATE LIGASE MURE HOMOLOG, CHLOROPLASTIC"/>
    <property type="match status" value="1"/>
</dbReference>
<comment type="similarity">
    <text evidence="1 7">Belongs to the MurCDEF family. MurE subfamily.</text>
</comment>
<dbReference type="InterPro" id="IPR035911">
    <property type="entry name" value="MurE/MurF_N"/>
</dbReference>
<dbReference type="InterPro" id="IPR013221">
    <property type="entry name" value="Mur_ligase_cen"/>
</dbReference>
<keyword evidence="2 7" id="KW-0132">Cell division</keyword>
<feature type="domain" description="Mur ligase central" evidence="11">
    <location>
        <begin position="111"/>
        <end position="306"/>
    </location>
</feature>
<keyword evidence="7 12" id="KW-0436">Ligase</keyword>
<evidence type="ECO:0000256" key="3">
    <source>
        <dbReference type="ARBA" id="ARBA00022960"/>
    </source>
</evidence>
<dbReference type="InterPro" id="IPR004101">
    <property type="entry name" value="Mur_ligase_C"/>
</dbReference>
<evidence type="ECO:0000256" key="8">
    <source>
        <dbReference type="RuleBase" id="RU004135"/>
    </source>
</evidence>
<dbReference type="Pfam" id="PF01225">
    <property type="entry name" value="Mur_ligase"/>
    <property type="match status" value="1"/>
</dbReference>
<dbReference type="SUPFAM" id="SSF53244">
    <property type="entry name" value="MurD-like peptide ligases, peptide-binding domain"/>
    <property type="match status" value="1"/>
</dbReference>
<dbReference type="Gene3D" id="3.40.1390.10">
    <property type="entry name" value="MurE/MurF, N-terminal domain"/>
    <property type="match status" value="1"/>
</dbReference>
<dbReference type="GO" id="GO:0000287">
    <property type="term" value="F:magnesium ion binding"/>
    <property type="evidence" value="ECO:0007669"/>
    <property type="project" value="UniProtKB-UniRule"/>
</dbReference>
<comment type="subcellular location">
    <subcellularLocation>
        <location evidence="7 8">Cytoplasm</location>
    </subcellularLocation>
</comment>
<feature type="binding site" evidence="7">
    <location>
        <begin position="113"/>
        <end position="119"/>
    </location>
    <ligand>
        <name>ATP</name>
        <dbReference type="ChEBI" id="CHEBI:30616"/>
    </ligand>
</feature>
<evidence type="ECO:0000259" key="11">
    <source>
        <dbReference type="Pfam" id="PF08245"/>
    </source>
</evidence>
<dbReference type="Proteomes" id="UP000007519">
    <property type="component" value="Chromosome"/>
</dbReference>
<dbReference type="GO" id="GO:0009252">
    <property type="term" value="P:peptidoglycan biosynthetic process"/>
    <property type="evidence" value="ECO:0007669"/>
    <property type="project" value="UniProtKB-UniRule"/>
</dbReference>
<dbReference type="HAMAP" id="MF_00208">
    <property type="entry name" value="MurE"/>
    <property type="match status" value="1"/>
</dbReference>
<dbReference type="HOGENOM" id="CLU_022291_4_1_10"/>
<gene>
    <name evidence="7 12" type="primary">murE</name>
    <name evidence="12" type="ordered locus">SGRA_0878</name>
</gene>
<feature type="short sequence motif" description="Meso-diaminopimelate recognition motif" evidence="7">
    <location>
        <begin position="404"/>
        <end position="407"/>
    </location>
</feature>
<feature type="binding site" evidence="7">
    <location>
        <position position="188"/>
    </location>
    <ligand>
        <name>UDP-N-acetyl-alpha-D-muramoyl-L-alanyl-D-glutamate</name>
        <dbReference type="ChEBI" id="CHEBI:83900"/>
    </ligand>
</feature>
<name>H6L2F6_SAPGL</name>
<comment type="catalytic activity">
    <reaction evidence="7">
        <text>UDP-N-acetyl-alpha-D-muramoyl-L-alanyl-D-glutamate + meso-2,6-diaminopimelate + ATP = UDP-N-acetyl-alpha-D-muramoyl-L-alanyl-gamma-D-glutamyl-meso-2,6-diaminopimelate + ADP + phosphate + H(+)</text>
        <dbReference type="Rhea" id="RHEA:23676"/>
        <dbReference type="ChEBI" id="CHEBI:15378"/>
        <dbReference type="ChEBI" id="CHEBI:30616"/>
        <dbReference type="ChEBI" id="CHEBI:43474"/>
        <dbReference type="ChEBI" id="CHEBI:57791"/>
        <dbReference type="ChEBI" id="CHEBI:83900"/>
        <dbReference type="ChEBI" id="CHEBI:83905"/>
        <dbReference type="ChEBI" id="CHEBI:456216"/>
        <dbReference type="EC" id="6.3.2.13"/>
    </reaction>
</comment>
<comment type="pathway">
    <text evidence="7 8">Cell wall biogenesis; peptidoglycan biosynthesis.</text>
</comment>
<dbReference type="InterPro" id="IPR000713">
    <property type="entry name" value="Mur_ligase_N"/>
</dbReference>
<dbReference type="GO" id="GO:0008765">
    <property type="term" value="F:UDP-N-acetylmuramoylalanyl-D-glutamate-2,6-diaminopimelate ligase activity"/>
    <property type="evidence" value="ECO:0007669"/>
    <property type="project" value="UniProtKB-UniRule"/>
</dbReference>
<dbReference type="RefSeq" id="WP_015691265.1">
    <property type="nucleotide sequence ID" value="NC_016940.1"/>
</dbReference>
<dbReference type="STRING" id="984262.SGRA_0878"/>
<keyword evidence="6 7" id="KW-0961">Cell wall biogenesis/degradation</keyword>
<comment type="cofactor">
    <cofactor evidence="7">
        <name>Mg(2+)</name>
        <dbReference type="ChEBI" id="CHEBI:18420"/>
    </cofactor>
</comment>
<dbReference type="InterPro" id="IPR005761">
    <property type="entry name" value="UDP-N-AcMur-Glu-dNH2Pim_ligase"/>
</dbReference>
<feature type="binding site" evidence="7">
    <location>
        <position position="32"/>
    </location>
    <ligand>
        <name>UDP-N-acetyl-alpha-D-muramoyl-L-alanyl-D-glutamate</name>
        <dbReference type="ChEBI" id="CHEBI:83900"/>
    </ligand>
</feature>
<feature type="binding site" evidence="7">
    <location>
        <position position="190"/>
    </location>
    <ligand>
        <name>UDP-N-acetyl-alpha-D-muramoyl-L-alanyl-D-glutamate</name>
        <dbReference type="ChEBI" id="CHEBI:83900"/>
    </ligand>
</feature>
<comment type="caution">
    <text evidence="7">Lacks conserved residue(s) required for the propagation of feature annotation.</text>
</comment>
<feature type="modified residue" description="N6-carboxylysine" evidence="7">
    <location>
        <position position="222"/>
    </location>
</feature>
<dbReference type="GO" id="GO:0051301">
    <property type="term" value="P:cell division"/>
    <property type="evidence" value="ECO:0007669"/>
    <property type="project" value="UniProtKB-KW"/>
</dbReference>
<dbReference type="PANTHER" id="PTHR23135">
    <property type="entry name" value="MUR LIGASE FAMILY MEMBER"/>
    <property type="match status" value="1"/>
</dbReference>
<feature type="binding site" evidence="7">
    <location>
        <position position="461"/>
    </location>
    <ligand>
        <name>meso-2,6-diaminopimelate</name>
        <dbReference type="ChEBI" id="CHEBI:57791"/>
    </ligand>
</feature>
<dbReference type="AlphaFoldDB" id="H6L2F6"/>
<feature type="domain" description="Mur ligase C-terminal" evidence="10">
    <location>
        <begin position="329"/>
        <end position="459"/>
    </location>
</feature>
<keyword evidence="7" id="KW-0547">Nucleotide-binding</keyword>
<comment type="function">
    <text evidence="7">Catalyzes the addition of meso-diaminopimelic acid to the nucleotide precursor UDP-N-acetylmuramoyl-L-alanyl-D-glutamate (UMAG) in the biosynthesis of bacterial cell-wall peptidoglycan.</text>
</comment>
<comment type="PTM">
    <text evidence="7">Carboxylation is probably crucial for Mg(2+) binding and, consequently, for the gamma-phosphate positioning of ATP.</text>
</comment>
<dbReference type="GO" id="GO:0071555">
    <property type="term" value="P:cell wall organization"/>
    <property type="evidence" value="ECO:0007669"/>
    <property type="project" value="UniProtKB-KW"/>
</dbReference>
<keyword evidence="7" id="KW-0963">Cytoplasm</keyword>
<reference evidence="12 13" key="1">
    <citation type="journal article" date="2012" name="Stand. Genomic Sci.">
        <title>Complete genome sequencing and analysis of Saprospira grandis str. Lewin, a predatory marine bacterium.</title>
        <authorList>
            <person name="Saw J.H."/>
            <person name="Yuryev A."/>
            <person name="Kanbe M."/>
            <person name="Hou S."/>
            <person name="Young A.G."/>
            <person name="Aizawa S."/>
            <person name="Alam M."/>
        </authorList>
    </citation>
    <scope>NUCLEOTIDE SEQUENCE [LARGE SCALE GENOMIC DNA]</scope>
    <source>
        <strain evidence="12 13">Lewin</strain>
    </source>
</reference>
<dbReference type="OrthoDB" id="9800958at2"/>
<dbReference type="Pfam" id="PF02875">
    <property type="entry name" value="Mur_ligase_C"/>
    <property type="match status" value="1"/>
</dbReference>
<protein>
    <recommendedName>
        <fullName evidence="7">UDP-N-acetylmuramoyl-L-alanyl-D-glutamate--2,6-diaminopimelate ligase</fullName>
        <ecNumber evidence="7">6.3.2.13</ecNumber>
    </recommendedName>
    <alternativeName>
        <fullName evidence="7">Meso-A2pm-adding enzyme</fullName>
    </alternativeName>
    <alternativeName>
        <fullName evidence="7">Meso-diaminopimelate-adding enzyme</fullName>
    </alternativeName>
    <alternativeName>
        <fullName evidence="7">UDP-MurNAc-L-Ala-D-Glu:meso-diaminopimelate ligase</fullName>
    </alternativeName>
    <alternativeName>
        <fullName evidence="7">UDP-MurNAc-tripeptide synthetase</fullName>
    </alternativeName>
    <alternativeName>
        <fullName evidence="7">UDP-N-acetylmuramyl-tripeptide synthetase</fullName>
    </alternativeName>
</protein>
<dbReference type="GO" id="GO:0008360">
    <property type="term" value="P:regulation of cell shape"/>
    <property type="evidence" value="ECO:0007669"/>
    <property type="project" value="UniProtKB-KW"/>
</dbReference>
<organism evidence="12 13">
    <name type="scientific">Saprospira grandis (strain Lewin)</name>
    <dbReference type="NCBI Taxonomy" id="984262"/>
    <lineage>
        <taxon>Bacteria</taxon>
        <taxon>Pseudomonadati</taxon>
        <taxon>Bacteroidota</taxon>
        <taxon>Saprospiria</taxon>
        <taxon>Saprospirales</taxon>
        <taxon>Saprospiraceae</taxon>
        <taxon>Saprospira</taxon>
    </lineage>
</organism>
<keyword evidence="13" id="KW-1185">Reference proteome</keyword>
<dbReference type="SUPFAM" id="SSF63418">
    <property type="entry name" value="MurE/MurF N-terminal domain"/>
    <property type="match status" value="1"/>
</dbReference>
<dbReference type="InterPro" id="IPR036565">
    <property type="entry name" value="Mur-like_cat_sf"/>
</dbReference>
<evidence type="ECO:0000256" key="2">
    <source>
        <dbReference type="ARBA" id="ARBA00022618"/>
    </source>
</evidence>
<evidence type="ECO:0000313" key="13">
    <source>
        <dbReference type="Proteomes" id="UP000007519"/>
    </source>
</evidence>
<evidence type="ECO:0000313" key="12">
    <source>
        <dbReference type="EMBL" id="AFC23614.1"/>
    </source>
</evidence>
<evidence type="ECO:0000256" key="1">
    <source>
        <dbReference type="ARBA" id="ARBA00005898"/>
    </source>
</evidence>
<dbReference type="KEGG" id="sgn:SGRA_0878"/>
<sequence>MSTLKDLLANINYNIKGRSPADLELAGLCLDSRQAKQGWLFAALPGSQVDGHDYIEQALANGCSAVLCERWPQKIAAKVCYIKVEKVADALGPLAANFYEQPSQQLALVGVTGTNGKTSTVSLLYRLFKKLGHKVGLISTIENRIDDEVLKSTHTTPNAIELQALLAQMRDAACDYVFMEVSSHAAEQGRIAGAHFTGGVFSNISHDHLDYHKTFKNYIFAKKRFFDQLPSSAFALVNADDKRAEVMLQNCSAKAYRYAQKQLADFRFRLLENSLSGLQLELDGQEFHCSLVGDFNAYNLLAVYATAILLEEPKTEVLRILSSLKPPAGRFEYVRIPNNPVQAIVDYAHTPDALEKVLQTLKATTSTGRIITVVGCGGNRDNSKRPIMAQKAAAYSDLLILSSDNPRFEEPEAILDEMWAGLSKAQQAQTYRQVNRREAIRWACQLAQAEDVILVAGKGHETYQEIKGERLPFDDREELRQALEEQLAKFV</sequence>
<dbReference type="UniPathway" id="UPA00219"/>
<dbReference type="NCBIfam" id="NF001126">
    <property type="entry name" value="PRK00139.1-4"/>
    <property type="match status" value="1"/>
</dbReference>
<dbReference type="Pfam" id="PF08245">
    <property type="entry name" value="Mur_ligase_M"/>
    <property type="match status" value="1"/>
</dbReference>